<dbReference type="VEuPathDB" id="FungiDB:ASPCADRAFT_208430"/>
<evidence type="ECO:0000313" key="1">
    <source>
        <dbReference type="EMBL" id="OOF94758.1"/>
    </source>
</evidence>
<proteinExistence type="predicted"/>
<gene>
    <name evidence="1" type="ORF">ASPCADRAFT_208430</name>
</gene>
<reference evidence="2" key="1">
    <citation type="journal article" date="2017" name="Genome Biol.">
        <title>Comparative genomics reveals high biological diversity and specific adaptations in the industrially and medically important fungal genus Aspergillus.</title>
        <authorList>
            <person name="de Vries R.P."/>
            <person name="Riley R."/>
            <person name="Wiebenga A."/>
            <person name="Aguilar-Osorio G."/>
            <person name="Amillis S."/>
            <person name="Uchima C.A."/>
            <person name="Anderluh G."/>
            <person name="Asadollahi M."/>
            <person name="Askin M."/>
            <person name="Barry K."/>
            <person name="Battaglia E."/>
            <person name="Bayram O."/>
            <person name="Benocci T."/>
            <person name="Braus-Stromeyer S.A."/>
            <person name="Caldana C."/>
            <person name="Canovas D."/>
            <person name="Cerqueira G.C."/>
            <person name="Chen F."/>
            <person name="Chen W."/>
            <person name="Choi C."/>
            <person name="Clum A."/>
            <person name="Dos Santos R.A."/>
            <person name="Damasio A.R."/>
            <person name="Diallinas G."/>
            <person name="Emri T."/>
            <person name="Fekete E."/>
            <person name="Flipphi M."/>
            <person name="Freyberg S."/>
            <person name="Gallo A."/>
            <person name="Gournas C."/>
            <person name="Habgood R."/>
            <person name="Hainaut M."/>
            <person name="Harispe M.L."/>
            <person name="Henrissat B."/>
            <person name="Hilden K.S."/>
            <person name="Hope R."/>
            <person name="Hossain A."/>
            <person name="Karabika E."/>
            <person name="Karaffa L."/>
            <person name="Karanyi Z."/>
            <person name="Krasevec N."/>
            <person name="Kuo A."/>
            <person name="Kusch H."/>
            <person name="LaButti K."/>
            <person name="Lagendijk E.L."/>
            <person name="Lapidus A."/>
            <person name="Levasseur A."/>
            <person name="Lindquist E."/>
            <person name="Lipzen A."/>
            <person name="Logrieco A.F."/>
            <person name="MacCabe A."/>
            <person name="Maekelae M.R."/>
            <person name="Malavazi I."/>
            <person name="Melin P."/>
            <person name="Meyer V."/>
            <person name="Mielnichuk N."/>
            <person name="Miskei M."/>
            <person name="Molnar A.P."/>
            <person name="Mule G."/>
            <person name="Ngan C.Y."/>
            <person name="Orejas M."/>
            <person name="Orosz E."/>
            <person name="Ouedraogo J.P."/>
            <person name="Overkamp K.M."/>
            <person name="Park H.-S."/>
            <person name="Perrone G."/>
            <person name="Piumi F."/>
            <person name="Punt P.J."/>
            <person name="Ram A.F."/>
            <person name="Ramon A."/>
            <person name="Rauscher S."/>
            <person name="Record E."/>
            <person name="Riano-Pachon D.M."/>
            <person name="Robert V."/>
            <person name="Roehrig J."/>
            <person name="Ruller R."/>
            <person name="Salamov A."/>
            <person name="Salih N.S."/>
            <person name="Samson R.A."/>
            <person name="Sandor E."/>
            <person name="Sanguinetti M."/>
            <person name="Schuetze T."/>
            <person name="Sepcic K."/>
            <person name="Shelest E."/>
            <person name="Sherlock G."/>
            <person name="Sophianopoulou V."/>
            <person name="Squina F.M."/>
            <person name="Sun H."/>
            <person name="Susca A."/>
            <person name="Todd R.B."/>
            <person name="Tsang A."/>
            <person name="Unkles S.E."/>
            <person name="van de Wiele N."/>
            <person name="van Rossen-Uffink D."/>
            <person name="Oliveira J.V."/>
            <person name="Vesth T.C."/>
            <person name="Visser J."/>
            <person name="Yu J.-H."/>
            <person name="Zhou M."/>
            <person name="Andersen M.R."/>
            <person name="Archer D.B."/>
            <person name="Baker S.E."/>
            <person name="Benoit I."/>
            <person name="Brakhage A.A."/>
            <person name="Braus G.H."/>
            <person name="Fischer R."/>
            <person name="Frisvad J.C."/>
            <person name="Goldman G.H."/>
            <person name="Houbraken J."/>
            <person name="Oakley B."/>
            <person name="Pocsi I."/>
            <person name="Scazzocchio C."/>
            <person name="Seiboth B."/>
            <person name="vanKuyk P.A."/>
            <person name="Wortman J."/>
            <person name="Dyer P.S."/>
            <person name="Grigoriev I.V."/>
        </authorList>
    </citation>
    <scope>NUCLEOTIDE SEQUENCE [LARGE SCALE GENOMIC DNA]</scope>
    <source>
        <strain evidence="2">ITEM 5010</strain>
    </source>
</reference>
<protein>
    <submittedName>
        <fullName evidence="1">Uncharacterized protein</fullName>
    </submittedName>
</protein>
<accession>A0A1R3RJV6</accession>
<keyword evidence="2" id="KW-1185">Reference proteome</keyword>
<dbReference type="Proteomes" id="UP000188318">
    <property type="component" value="Unassembled WGS sequence"/>
</dbReference>
<dbReference type="EMBL" id="KV907501">
    <property type="protein sequence ID" value="OOF94758.1"/>
    <property type="molecule type" value="Genomic_DNA"/>
</dbReference>
<name>A0A1R3RJV6_ASPC5</name>
<sequence length="91" mass="10354">MNDRLSRENLDLRDLLSRSQEYSTTLNLAAGPILRQVEYVRGIATISKLLRWNPVAAAEVAREVVYIAPKFCRATADSSCEQERFIIFQGH</sequence>
<dbReference type="AlphaFoldDB" id="A0A1R3RJV6"/>
<evidence type="ECO:0000313" key="2">
    <source>
        <dbReference type="Proteomes" id="UP000188318"/>
    </source>
</evidence>
<organism evidence="1 2">
    <name type="scientific">Aspergillus carbonarius (strain ITEM 5010)</name>
    <dbReference type="NCBI Taxonomy" id="602072"/>
    <lineage>
        <taxon>Eukaryota</taxon>
        <taxon>Fungi</taxon>
        <taxon>Dikarya</taxon>
        <taxon>Ascomycota</taxon>
        <taxon>Pezizomycotina</taxon>
        <taxon>Eurotiomycetes</taxon>
        <taxon>Eurotiomycetidae</taxon>
        <taxon>Eurotiales</taxon>
        <taxon>Aspergillaceae</taxon>
        <taxon>Aspergillus</taxon>
        <taxon>Aspergillus subgen. Circumdati</taxon>
    </lineage>
</organism>